<dbReference type="SMART" id="SM00028">
    <property type="entry name" value="TPR"/>
    <property type="match status" value="1"/>
</dbReference>
<name>A0AAN7QEM0_TRANT</name>
<feature type="region of interest" description="Disordered" evidence="1">
    <location>
        <begin position="486"/>
        <end position="513"/>
    </location>
</feature>
<feature type="region of interest" description="Disordered" evidence="1">
    <location>
        <begin position="92"/>
        <end position="128"/>
    </location>
</feature>
<feature type="compositionally biased region" description="Low complexity" evidence="1">
    <location>
        <begin position="100"/>
        <end position="111"/>
    </location>
</feature>
<evidence type="ECO:0000313" key="2">
    <source>
        <dbReference type="EMBL" id="KAK4762770.1"/>
    </source>
</evidence>
<dbReference type="InterPro" id="IPR001623">
    <property type="entry name" value="DnaJ_domain"/>
</dbReference>
<accession>A0AAN7QEM0</accession>
<dbReference type="InterPro" id="IPR036869">
    <property type="entry name" value="J_dom_sf"/>
</dbReference>
<reference evidence="2 3" key="1">
    <citation type="journal article" date="2023" name="Hortic Res">
        <title>Pangenome of water caltrop reveals structural variations and asymmetric subgenome divergence after allopolyploidization.</title>
        <authorList>
            <person name="Zhang X."/>
            <person name="Chen Y."/>
            <person name="Wang L."/>
            <person name="Yuan Y."/>
            <person name="Fang M."/>
            <person name="Shi L."/>
            <person name="Lu R."/>
            <person name="Comes H.P."/>
            <person name="Ma Y."/>
            <person name="Chen Y."/>
            <person name="Huang G."/>
            <person name="Zhou Y."/>
            <person name="Zheng Z."/>
            <person name="Qiu Y."/>
        </authorList>
    </citation>
    <scope>NUCLEOTIDE SEQUENCE [LARGE SCALE GENOMIC DNA]</scope>
    <source>
        <strain evidence="2">F231</strain>
    </source>
</reference>
<sequence length="544" mass="60123">MDTSPSLIGEKKRWWFRGRKVASRYIGEARQLMATQDPSDLASAISLLDSVLAAFPRHELALELRVRCLLQDCRYKDVADMLQDYIPSLRSSIGPRNGSDESGSVSSDSSSQKLTRGRGKLLPQSSSSVEVDERDSRFKCFSVRGLKKKVMTGLLCKSSEEEGQWRYTVLGQACFHLGLIDEAMVLLQTGKRLASAASRRRSICCSDDSFSLSALPFPISPPRRSTTEAESISNLLAHVKLLVHRRTAAVAALNAGLHSEAIRHFTKVVEGRHTVPQAFLAECYLGRAAAYRANRRVAEAIADCNKTLALDPTCLQALETRAALLESICCLPDSLHDLEYLKLLYSSILRDRMPHSPPWKRETVQYREIPGRLCALTVKMQELKKRVASGEAGRCLVDYYALMGLQRGCSRSELQRAHLLLTLRHKPDKALGFIERCEFVDDQNLDSVKDRANMSAMLLYRLIQKGYASIMANITAAERAAPENMEWKKPASRGPEGGGAVHGRSSSSSSNSNYQGVYCRDLAVGNLLAQAGFNLPLRVTVGGA</sequence>
<dbReference type="SUPFAM" id="SSF46565">
    <property type="entry name" value="Chaperone J-domain"/>
    <property type="match status" value="1"/>
</dbReference>
<evidence type="ECO:0000313" key="3">
    <source>
        <dbReference type="Proteomes" id="UP001346149"/>
    </source>
</evidence>
<proteinExistence type="predicted"/>
<comment type="caution">
    <text evidence="2">The sequence shown here is derived from an EMBL/GenBank/DDBJ whole genome shotgun (WGS) entry which is preliminary data.</text>
</comment>
<organism evidence="2 3">
    <name type="scientific">Trapa natans</name>
    <name type="common">Water chestnut</name>
    <dbReference type="NCBI Taxonomy" id="22666"/>
    <lineage>
        <taxon>Eukaryota</taxon>
        <taxon>Viridiplantae</taxon>
        <taxon>Streptophyta</taxon>
        <taxon>Embryophyta</taxon>
        <taxon>Tracheophyta</taxon>
        <taxon>Spermatophyta</taxon>
        <taxon>Magnoliopsida</taxon>
        <taxon>eudicotyledons</taxon>
        <taxon>Gunneridae</taxon>
        <taxon>Pentapetalae</taxon>
        <taxon>rosids</taxon>
        <taxon>malvids</taxon>
        <taxon>Myrtales</taxon>
        <taxon>Lythraceae</taxon>
        <taxon>Trapa</taxon>
    </lineage>
</organism>
<dbReference type="EMBL" id="JAXQNO010000024">
    <property type="protein sequence ID" value="KAK4762770.1"/>
    <property type="molecule type" value="Genomic_DNA"/>
</dbReference>
<dbReference type="Proteomes" id="UP001346149">
    <property type="component" value="Unassembled WGS sequence"/>
</dbReference>
<dbReference type="PANTHER" id="PTHR46816">
    <property type="entry name" value="OS01G0273500 PROTEIN"/>
    <property type="match status" value="1"/>
</dbReference>
<dbReference type="Gene3D" id="1.25.40.10">
    <property type="entry name" value="Tetratricopeptide repeat domain"/>
    <property type="match status" value="1"/>
</dbReference>
<dbReference type="SUPFAM" id="SSF48452">
    <property type="entry name" value="TPR-like"/>
    <property type="match status" value="1"/>
</dbReference>
<gene>
    <name evidence="2" type="ORF">SAY86_008538</name>
</gene>
<dbReference type="InterPro" id="IPR011990">
    <property type="entry name" value="TPR-like_helical_dom_sf"/>
</dbReference>
<keyword evidence="3" id="KW-1185">Reference proteome</keyword>
<dbReference type="CDD" id="cd06257">
    <property type="entry name" value="DnaJ"/>
    <property type="match status" value="1"/>
</dbReference>
<dbReference type="PANTHER" id="PTHR46816:SF1">
    <property type="entry name" value="TETRATRICOPEPTIDE REPEAT (TPR)-LIKE SUPERFAMILY PROTEIN"/>
    <property type="match status" value="1"/>
</dbReference>
<dbReference type="InterPro" id="IPR019734">
    <property type="entry name" value="TPR_rpt"/>
</dbReference>
<dbReference type="AlphaFoldDB" id="A0AAN7QEM0"/>
<evidence type="ECO:0000256" key="1">
    <source>
        <dbReference type="SAM" id="MobiDB-lite"/>
    </source>
</evidence>
<protein>
    <submittedName>
        <fullName evidence="2">Uncharacterized protein</fullName>
    </submittedName>
</protein>